<dbReference type="InterPro" id="IPR023543">
    <property type="entry name" value="rRNA_ssu_MeTfrase_C"/>
</dbReference>
<evidence type="ECO:0000256" key="1">
    <source>
        <dbReference type="ARBA" id="ARBA00022490"/>
    </source>
</evidence>
<dbReference type="InterPro" id="IPR002052">
    <property type="entry name" value="DNA_methylase_N6_adenine_CS"/>
</dbReference>
<dbReference type="HAMAP" id="MF_01862">
    <property type="entry name" value="16SrRNA_methyltr_C"/>
    <property type="match status" value="1"/>
</dbReference>
<gene>
    <name evidence="6 9" type="primary">rsmC</name>
    <name evidence="9" type="ORF">tinsulaeT_12890</name>
</gene>
<evidence type="ECO:0000313" key="10">
    <source>
        <dbReference type="Proteomes" id="UP001157186"/>
    </source>
</evidence>
<comment type="subcellular location">
    <subcellularLocation>
        <location evidence="6">Cytoplasm</location>
    </subcellularLocation>
</comment>
<evidence type="ECO:0000256" key="2">
    <source>
        <dbReference type="ARBA" id="ARBA00022552"/>
    </source>
</evidence>
<dbReference type="PANTHER" id="PTHR47816:SF4">
    <property type="entry name" value="RIBOSOMAL RNA SMALL SUBUNIT METHYLTRANSFERASE C"/>
    <property type="match status" value="1"/>
</dbReference>
<organism evidence="9 10">
    <name type="scientific">Thalassotalea insulae</name>
    <dbReference type="NCBI Taxonomy" id="2056778"/>
    <lineage>
        <taxon>Bacteria</taxon>
        <taxon>Pseudomonadati</taxon>
        <taxon>Pseudomonadota</taxon>
        <taxon>Gammaproteobacteria</taxon>
        <taxon>Alteromonadales</taxon>
        <taxon>Colwelliaceae</taxon>
        <taxon>Thalassotalea</taxon>
    </lineage>
</organism>
<dbReference type="GO" id="GO:0008168">
    <property type="term" value="F:methyltransferase activity"/>
    <property type="evidence" value="ECO:0007669"/>
    <property type="project" value="UniProtKB-KW"/>
</dbReference>
<dbReference type="InterPro" id="IPR013675">
    <property type="entry name" value="Mtase_sm_N"/>
</dbReference>
<dbReference type="CDD" id="cd02440">
    <property type="entry name" value="AdoMet_MTases"/>
    <property type="match status" value="1"/>
</dbReference>
<evidence type="ECO:0000256" key="4">
    <source>
        <dbReference type="ARBA" id="ARBA00022679"/>
    </source>
</evidence>
<proteinExistence type="inferred from homology"/>
<dbReference type="RefSeq" id="WP_284243846.1">
    <property type="nucleotide sequence ID" value="NZ_BSST01000001.1"/>
</dbReference>
<dbReference type="SUPFAM" id="SSF53335">
    <property type="entry name" value="S-adenosyl-L-methionine-dependent methyltransferases"/>
    <property type="match status" value="1"/>
</dbReference>
<dbReference type="Pfam" id="PF05175">
    <property type="entry name" value="MTS"/>
    <property type="match status" value="1"/>
</dbReference>
<dbReference type="InterPro" id="IPR046977">
    <property type="entry name" value="RsmC/RlmG"/>
</dbReference>
<accession>A0ABQ6GRY9</accession>
<keyword evidence="5 6" id="KW-0949">S-adenosyl-L-methionine</keyword>
<dbReference type="PANTHER" id="PTHR47816">
    <property type="entry name" value="RIBOSOMAL RNA SMALL SUBUNIT METHYLTRANSFERASE C"/>
    <property type="match status" value="1"/>
</dbReference>
<dbReference type="PROSITE" id="PS00092">
    <property type="entry name" value="N6_MTASE"/>
    <property type="match status" value="1"/>
</dbReference>
<dbReference type="Gene3D" id="3.40.50.150">
    <property type="entry name" value="Vaccinia Virus protein VP39"/>
    <property type="match status" value="2"/>
</dbReference>
<keyword evidence="1 6" id="KW-0963">Cytoplasm</keyword>
<evidence type="ECO:0000256" key="6">
    <source>
        <dbReference type="HAMAP-Rule" id="MF_01862"/>
    </source>
</evidence>
<dbReference type="Proteomes" id="UP001157186">
    <property type="component" value="Unassembled WGS sequence"/>
</dbReference>
<dbReference type="Pfam" id="PF08468">
    <property type="entry name" value="MTS_N"/>
    <property type="match status" value="1"/>
</dbReference>
<keyword evidence="3 6" id="KW-0489">Methyltransferase</keyword>
<feature type="domain" description="Methyltransferase small" evidence="7">
    <location>
        <begin position="174"/>
        <end position="340"/>
    </location>
</feature>
<feature type="domain" description="Methyltransferase small N-terminal" evidence="8">
    <location>
        <begin position="7"/>
        <end position="165"/>
    </location>
</feature>
<dbReference type="InterPro" id="IPR007848">
    <property type="entry name" value="Small_mtfrase_dom"/>
</dbReference>
<comment type="similarity">
    <text evidence="6">Belongs to the methyltransferase superfamily. RsmC family.</text>
</comment>
<reference evidence="9 10" key="1">
    <citation type="submission" date="2023-03" db="EMBL/GenBank/DDBJ databases">
        <title>Draft genome sequence of Thalassotalea insulae KCTC 62186T.</title>
        <authorList>
            <person name="Sawabe T."/>
        </authorList>
    </citation>
    <scope>NUCLEOTIDE SEQUENCE [LARGE SCALE GENOMIC DNA]</scope>
    <source>
        <strain evidence="9 10">KCTC 62186</strain>
    </source>
</reference>
<keyword evidence="4 6" id="KW-0808">Transferase</keyword>
<sequence length="343" mass="38167">MHLANLSQVLQRNEELLSSKRPLLVNMPDDDLAALIKQQNPDCQLSFYDTNYQYHLAHRKFGDSHCSYNAHYQSTEKHDLVIISFPKSKPELLFTLAMLNQCITAQNRLLIVGENKSGIKSLNKLIDSLSHFCHKVDAARHCLLFEASLRLSQAPFNLDDWYSYYQVNLAGRQFKVAALPGVFSQKSLDIGTKVLLEHLPKTIEGKVLDFGCGAGVIATFIGLNHPDASLTLADVSALALASSEKTLEINGLHGQTLATNSLSHIKDNYQFVISNPPFHQGVKTCYAATEQFLAKIKHQLTPAGSLVIVANSFLQYQPIIEQAFGSFEIICTKQGFSVYQAKR</sequence>
<dbReference type="EMBL" id="BSST01000001">
    <property type="protein sequence ID" value="GLX77949.1"/>
    <property type="molecule type" value="Genomic_DNA"/>
</dbReference>
<evidence type="ECO:0000259" key="8">
    <source>
        <dbReference type="Pfam" id="PF08468"/>
    </source>
</evidence>
<keyword evidence="2 6" id="KW-0698">rRNA processing</keyword>
<keyword evidence="10" id="KW-1185">Reference proteome</keyword>
<comment type="caution">
    <text evidence="9">The sequence shown here is derived from an EMBL/GenBank/DDBJ whole genome shotgun (WGS) entry which is preliminary data.</text>
</comment>
<dbReference type="InterPro" id="IPR029063">
    <property type="entry name" value="SAM-dependent_MTases_sf"/>
</dbReference>
<evidence type="ECO:0000256" key="5">
    <source>
        <dbReference type="ARBA" id="ARBA00022691"/>
    </source>
</evidence>
<comment type="subunit">
    <text evidence="6">Monomer.</text>
</comment>
<comment type="function">
    <text evidence="6">Specifically methylates the guanine in position 1207 of 16S rRNA in the 30S particle.</text>
</comment>
<dbReference type="EC" id="2.1.1.172" evidence="6"/>
<evidence type="ECO:0000313" key="9">
    <source>
        <dbReference type="EMBL" id="GLX77949.1"/>
    </source>
</evidence>
<evidence type="ECO:0000256" key="3">
    <source>
        <dbReference type="ARBA" id="ARBA00022603"/>
    </source>
</evidence>
<comment type="catalytic activity">
    <reaction evidence="6">
        <text>guanosine(1207) in 16S rRNA + S-adenosyl-L-methionine = N(2)-methylguanosine(1207) in 16S rRNA + S-adenosyl-L-homocysteine + H(+)</text>
        <dbReference type="Rhea" id="RHEA:42736"/>
        <dbReference type="Rhea" id="RHEA-COMP:10213"/>
        <dbReference type="Rhea" id="RHEA-COMP:10214"/>
        <dbReference type="ChEBI" id="CHEBI:15378"/>
        <dbReference type="ChEBI" id="CHEBI:57856"/>
        <dbReference type="ChEBI" id="CHEBI:59789"/>
        <dbReference type="ChEBI" id="CHEBI:74269"/>
        <dbReference type="ChEBI" id="CHEBI:74481"/>
        <dbReference type="EC" id="2.1.1.172"/>
    </reaction>
</comment>
<evidence type="ECO:0000259" key="7">
    <source>
        <dbReference type="Pfam" id="PF05175"/>
    </source>
</evidence>
<name>A0ABQ6GRY9_9GAMM</name>
<protein>
    <recommendedName>
        <fullName evidence="6">Ribosomal RNA small subunit methyltransferase C</fullName>
        <ecNumber evidence="6">2.1.1.172</ecNumber>
    </recommendedName>
    <alternativeName>
        <fullName evidence="6">16S rRNA m2G1207 methyltransferase</fullName>
    </alternativeName>
    <alternativeName>
        <fullName evidence="6">rRNA (guanine-N(2)-)-methyltransferase RsmC</fullName>
    </alternativeName>
</protein>
<dbReference type="GO" id="GO:0032259">
    <property type="term" value="P:methylation"/>
    <property type="evidence" value="ECO:0007669"/>
    <property type="project" value="UniProtKB-KW"/>
</dbReference>